<reference evidence="2 3" key="1">
    <citation type="submission" date="2018-02" db="EMBL/GenBank/DDBJ databases">
        <title>Draft genome of wild Prunus yedoensis var. nudiflora.</title>
        <authorList>
            <person name="Baek S."/>
            <person name="Kim J.-H."/>
            <person name="Choi K."/>
            <person name="Kim G.-B."/>
            <person name="Cho A."/>
            <person name="Jang H."/>
            <person name="Shin C.-H."/>
            <person name="Yu H.-J."/>
            <person name="Mun J.-H."/>
        </authorList>
    </citation>
    <scope>NUCLEOTIDE SEQUENCE [LARGE SCALE GENOMIC DNA]</scope>
    <source>
        <strain evidence="3">cv. Jeju island</strain>
        <tissue evidence="2">Leaf</tissue>
    </source>
</reference>
<gene>
    <name evidence="2" type="ORF">Pyn_27954</name>
</gene>
<keyword evidence="1" id="KW-0812">Transmembrane</keyword>
<evidence type="ECO:0000313" key="3">
    <source>
        <dbReference type="Proteomes" id="UP000250321"/>
    </source>
</evidence>
<dbReference type="AlphaFoldDB" id="A0A314Z400"/>
<sequence>MGRDRGMGIEIAEVSGMRDEACSLNVSTWVTNPLGFQDFYAAGPLHVVEAPPTFLLGFPIRARRGKGEWIESFVQWVFLLSYGFPLVFAMTSV</sequence>
<organism evidence="2 3">
    <name type="scientific">Prunus yedoensis var. nudiflora</name>
    <dbReference type="NCBI Taxonomy" id="2094558"/>
    <lineage>
        <taxon>Eukaryota</taxon>
        <taxon>Viridiplantae</taxon>
        <taxon>Streptophyta</taxon>
        <taxon>Embryophyta</taxon>
        <taxon>Tracheophyta</taxon>
        <taxon>Spermatophyta</taxon>
        <taxon>Magnoliopsida</taxon>
        <taxon>eudicotyledons</taxon>
        <taxon>Gunneridae</taxon>
        <taxon>Pentapetalae</taxon>
        <taxon>rosids</taxon>
        <taxon>fabids</taxon>
        <taxon>Rosales</taxon>
        <taxon>Rosaceae</taxon>
        <taxon>Amygdaloideae</taxon>
        <taxon>Amygdaleae</taxon>
        <taxon>Prunus</taxon>
    </lineage>
</organism>
<keyword evidence="1" id="KW-1133">Transmembrane helix</keyword>
<keyword evidence="1" id="KW-0472">Membrane</keyword>
<feature type="transmembrane region" description="Helical" evidence="1">
    <location>
        <begin position="73"/>
        <end position="91"/>
    </location>
</feature>
<evidence type="ECO:0000256" key="1">
    <source>
        <dbReference type="SAM" id="Phobius"/>
    </source>
</evidence>
<evidence type="ECO:0000313" key="2">
    <source>
        <dbReference type="EMBL" id="PQQ14935.1"/>
    </source>
</evidence>
<keyword evidence="3" id="KW-1185">Reference proteome</keyword>
<protein>
    <submittedName>
        <fullName evidence="2">Uncharacterized protein</fullName>
    </submittedName>
</protein>
<dbReference type="EMBL" id="PJQY01000247">
    <property type="protein sequence ID" value="PQQ14935.1"/>
    <property type="molecule type" value="Genomic_DNA"/>
</dbReference>
<accession>A0A314Z400</accession>
<name>A0A314Z400_PRUYE</name>
<dbReference type="Proteomes" id="UP000250321">
    <property type="component" value="Unassembled WGS sequence"/>
</dbReference>
<proteinExistence type="predicted"/>
<comment type="caution">
    <text evidence="2">The sequence shown here is derived from an EMBL/GenBank/DDBJ whole genome shotgun (WGS) entry which is preliminary data.</text>
</comment>